<dbReference type="GeneID" id="24565469"/>
<dbReference type="GO" id="GO:0005666">
    <property type="term" value="C:RNA polymerase III complex"/>
    <property type="evidence" value="ECO:0007669"/>
    <property type="project" value="TreeGrafter"/>
</dbReference>
<proteinExistence type="inferred from homology"/>
<dbReference type="STRING" id="5866.A0A061D8R4"/>
<dbReference type="Gene3D" id="2.40.50.140">
    <property type="entry name" value="Nucleic acid-binding proteins"/>
    <property type="match status" value="1"/>
</dbReference>
<comment type="similarity">
    <text evidence="2">Belongs to the eukaryotic RPB7/RPC8 RNA polymerase subunit family.</text>
</comment>
<dbReference type="InterPro" id="IPR013238">
    <property type="entry name" value="RNA_pol_III_Rbc25"/>
</dbReference>
<gene>
    <name evidence="6" type="ORF">BBBOND_0308320</name>
</gene>
<keyword evidence="4" id="KW-0804">Transcription</keyword>
<dbReference type="OMA" id="RYCKEST"/>
<reference evidence="7" key="1">
    <citation type="journal article" date="2014" name="Nucleic Acids Res.">
        <title>The evolutionary dynamics of variant antigen genes in Babesia reveal a history of genomic innovation underlying host-parasite interaction.</title>
        <authorList>
            <person name="Jackson A.P."/>
            <person name="Otto T.D."/>
            <person name="Darby A."/>
            <person name="Ramaprasad A."/>
            <person name="Xia D."/>
            <person name="Echaide I.E."/>
            <person name="Farber M."/>
            <person name="Gahlot S."/>
            <person name="Gamble J."/>
            <person name="Gupta D."/>
            <person name="Gupta Y."/>
            <person name="Jackson L."/>
            <person name="Malandrin L."/>
            <person name="Malas T.B."/>
            <person name="Moussa E."/>
            <person name="Nair M."/>
            <person name="Reid A.J."/>
            <person name="Sanders M."/>
            <person name="Sharma J."/>
            <person name="Tracey A."/>
            <person name="Quail M.A."/>
            <person name="Weir W."/>
            <person name="Wastling J.M."/>
            <person name="Hall N."/>
            <person name="Willadsen P."/>
            <person name="Lingelbach K."/>
            <person name="Shiels B."/>
            <person name="Tait A."/>
            <person name="Berriman M."/>
            <person name="Allred D.R."/>
            <person name="Pain A."/>
        </authorList>
    </citation>
    <scope>NUCLEOTIDE SEQUENCE [LARGE SCALE GENOMIC DNA]</scope>
    <source>
        <strain evidence="7">Bond</strain>
    </source>
</reference>
<comment type="subcellular location">
    <subcellularLocation>
        <location evidence="1">Nucleus</location>
    </subcellularLocation>
</comment>
<dbReference type="SUPFAM" id="SSF50249">
    <property type="entry name" value="Nucleic acid-binding proteins"/>
    <property type="match status" value="1"/>
</dbReference>
<evidence type="ECO:0000256" key="2">
    <source>
        <dbReference type="ARBA" id="ARBA00009307"/>
    </source>
</evidence>
<sequence>MFKNYIVEDLVTLEVAEYLDDAHRKLTEKVISGVGLVVLVQEFSVHSEPKILPNDASALFTLRLKLLVFAPEVGELLSGTVVGSDSAGIEVSLGFFSDIKLISLFMPQNAAFDQEATTWYVVENDAKRYCKESTPVSFKVVEVTYNDTNDPSKDDQLPVMLVIGKLA</sequence>
<dbReference type="GO" id="GO:0006384">
    <property type="term" value="P:transcription initiation at RNA polymerase III promoter"/>
    <property type="evidence" value="ECO:0007669"/>
    <property type="project" value="TreeGrafter"/>
</dbReference>
<dbReference type="Proteomes" id="UP000033188">
    <property type="component" value="Chromosome 3"/>
</dbReference>
<keyword evidence="7" id="KW-1185">Reference proteome</keyword>
<organism evidence="6 7">
    <name type="scientific">Babesia bigemina</name>
    <dbReference type="NCBI Taxonomy" id="5866"/>
    <lineage>
        <taxon>Eukaryota</taxon>
        <taxon>Sar</taxon>
        <taxon>Alveolata</taxon>
        <taxon>Apicomplexa</taxon>
        <taxon>Aconoidasida</taxon>
        <taxon>Piroplasmida</taxon>
        <taxon>Babesiidae</taxon>
        <taxon>Babesia</taxon>
    </lineage>
</organism>
<feature type="domain" description="RNA polymerase III subunit Rpc25" evidence="5">
    <location>
        <begin position="75"/>
        <end position="154"/>
    </location>
</feature>
<dbReference type="Pfam" id="PF08292">
    <property type="entry name" value="RNA_pol_Rbc25"/>
    <property type="match status" value="1"/>
</dbReference>
<evidence type="ECO:0000259" key="5">
    <source>
        <dbReference type="Pfam" id="PF08292"/>
    </source>
</evidence>
<evidence type="ECO:0000256" key="3">
    <source>
        <dbReference type="ARBA" id="ARBA00022478"/>
    </source>
</evidence>
<dbReference type="InterPro" id="IPR012340">
    <property type="entry name" value="NA-bd_OB-fold"/>
</dbReference>
<dbReference type="SUPFAM" id="SSF88798">
    <property type="entry name" value="N-terminal, heterodimerisation domain of RBP7 (RpoE)"/>
    <property type="match status" value="1"/>
</dbReference>
<dbReference type="InterPro" id="IPR045113">
    <property type="entry name" value="Rpb7-like"/>
</dbReference>
<evidence type="ECO:0000313" key="6">
    <source>
        <dbReference type="EMBL" id="CDR96928.1"/>
    </source>
</evidence>
<dbReference type="PANTHER" id="PTHR12709">
    <property type="entry name" value="DNA-DIRECTED RNA POLYMERASE II, III"/>
    <property type="match status" value="1"/>
</dbReference>
<name>A0A061D8R4_BABBI</name>
<dbReference type="VEuPathDB" id="PiroplasmaDB:BBBOND_0308320"/>
<dbReference type="KEGG" id="bbig:BBBOND_0308320"/>
<dbReference type="EMBL" id="LK391709">
    <property type="protein sequence ID" value="CDR96928.1"/>
    <property type="molecule type" value="Genomic_DNA"/>
</dbReference>
<dbReference type="PANTHER" id="PTHR12709:SF1">
    <property type="entry name" value="DNA-DIRECTED RNA POLYMERASE III SUBUNIT RPC8"/>
    <property type="match status" value="1"/>
</dbReference>
<evidence type="ECO:0000256" key="1">
    <source>
        <dbReference type="ARBA" id="ARBA00004123"/>
    </source>
</evidence>
<protein>
    <submittedName>
        <fullName evidence="6">DNA-DIRECTED RNA POLYMERASE II, III, putative</fullName>
    </submittedName>
</protein>
<dbReference type="RefSeq" id="XP_012769114.1">
    <property type="nucleotide sequence ID" value="XM_012913660.1"/>
</dbReference>
<dbReference type="AlphaFoldDB" id="A0A061D8R4"/>
<accession>A0A061D8R4</accession>
<evidence type="ECO:0000313" key="7">
    <source>
        <dbReference type="Proteomes" id="UP000033188"/>
    </source>
</evidence>
<dbReference type="Gene3D" id="3.30.1490.120">
    <property type="entry name" value="RNA polymerase Rpb7-like, N-terminal domain"/>
    <property type="match status" value="1"/>
</dbReference>
<dbReference type="InterPro" id="IPR036898">
    <property type="entry name" value="RNA_pol_Rpb7-like_N_sf"/>
</dbReference>
<evidence type="ECO:0000256" key="4">
    <source>
        <dbReference type="ARBA" id="ARBA00023163"/>
    </source>
</evidence>
<dbReference type="OrthoDB" id="10256606at2759"/>
<keyword evidence="3 6" id="KW-0240">DNA-directed RNA polymerase</keyword>